<evidence type="ECO:0000256" key="1">
    <source>
        <dbReference type="SAM" id="Phobius"/>
    </source>
</evidence>
<feature type="transmembrane region" description="Helical" evidence="1">
    <location>
        <begin position="54"/>
        <end position="72"/>
    </location>
</feature>
<feature type="transmembrane region" description="Helical" evidence="1">
    <location>
        <begin position="16"/>
        <end position="34"/>
    </location>
</feature>
<dbReference type="PANTHER" id="PTHR43471">
    <property type="entry name" value="ABC TRANSPORTER PERMEASE"/>
    <property type="match status" value="1"/>
</dbReference>
<sequence>MNYIIKEFIESYRSKGLWLMMFVLFITSIFILSASKSYPADLGFATFLLNLFDMNMMILPIFAILISALSVFNEKESKSLAMILTKKDSMISFLFKKSLAIQSVMNISYIGLALIILVLAKLIIVIDFKASLVFLISVLTLLLICNQIGIFVGMFSKTKLELMAYAIIIWFVLVFLLDLIFLYIIPFVTYDNAKIFGIFYFLDPMHTIRIFLEHLLGLLSTSNLSALMSDVIKLNPVIYMVLTVFLWPLVIFGITVLVSRRGEAND</sequence>
<feature type="transmembrane region" description="Helical" evidence="1">
    <location>
        <begin position="162"/>
        <end position="185"/>
    </location>
</feature>
<keyword evidence="1" id="KW-0472">Membrane</keyword>
<proteinExistence type="predicted"/>
<dbReference type="RefSeq" id="WP_099577191.1">
    <property type="nucleotide sequence ID" value="NZ_MJBI02000011.1"/>
</dbReference>
<dbReference type="EMBL" id="MJBI02000011">
    <property type="protein sequence ID" value="RAI79074.1"/>
    <property type="molecule type" value="Genomic_DNA"/>
</dbReference>
<comment type="caution">
    <text evidence="2">The sequence shown here is derived from an EMBL/GenBank/DDBJ whole genome shotgun (WGS) entry which is preliminary data.</text>
</comment>
<dbReference type="GO" id="GO:0140359">
    <property type="term" value="F:ABC-type transporter activity"/>
    <property type="evidence" value="ECO:0007669"/>
    <property type="project" value="InterPro"/>
</dbReference>
<name>A0A2G5NUG1_9STAP</name>
<keyword evidence="1" id="KW-0812">Transmembrane</keyword>
<dbReference type="Pfam" id="PF12679">
    <property type="entry name" value="ABC2_membrane_2"/>
    <property type="match status" value="1"/>
</dbReference>
<keyword evidence="1" id="KW-1133">Transmembrane helix</keyword>
<feature type="transmembrane region" description="Helical" evidence="1">
    <location>
        <begin position="106"/>
        <end position="126"/>
    </location>
</feature>
<organism evidence="2 3">
    <name type="scientific">Macrococcoides goetzii</name>
    <dbReference type="NCBI Taxonomy" id="1891097"/>
    <lineage>
        <taxon>Bacteria</taxon>
        <taxon>Bacillati</taxon>
        <taxon>Bacillota</taxon>
        <taxon>Bacilli</taxon>
        <taxon>Bacillales</taxon>
        <taxon>Staphylococcaceae</taxon>
        <taxon>Macrococcoides</taxon>
    </lineage>
</organism>
<feature type="transmembrane region" description="Helical" evidence="1">
    <location>
        <begin position="237"/>
        <end position="258"/>
    </location>
</feature>
<feature type="transmembrane region" description="Helical" evidence="1">
    <location>
        <begin position="132"/>
        <end position="155"/>
    </location>
</feature>
<dbReference type="GO" id="GO:0005886">
    <property type="term" value="C:plasma membrane"/>
    <property type="evidence" value="ECO:0007669"/>
    <property type="project" value="UniProtKB-SubCell"/>
</dbReference>
<evidence type="ECO:0000313" key="3">
    <source>
        <dbReference type="Proteomes" id="UP000229523"/>
    </source>
</evidence>
<dbReference type="Proteomes" id="UP000229523">
    <property type="component" value="Unassembled WGS sequence"/>
</dbReference>
<dbReference type="AlphaFoldDB" id="A0A2G5NUG1"/>
<protein>
    <submittedName>
        <fullName evidence="2">Copper ABC transporter permease</fullName>
    </submittedName>
</protein>
<evidence type="ECO:0000313" key="2">
    <source>
        <dbReference type="EMBL" id="RAI79074.1"/>
    </source>
</evidence>
<keyword evidence="3" id="KW-1185">Reference proteome</keyword>
<reference evidence="2 3" key="1">
    <citation type="journal article" date="2018" name="Front. Microbiol.">
        <title>Description and Comparative Genomics of Macrococcus caseolyticus subsp. hominis subsp. nov., Macrococcus goetzii sp. nov., Macrococcus epidermidis sp. nov., and Macrococcus bohemicus sp. nov., Novel Macrococci From Human Clinical Material With Virulence Potential and Suspected Uptake of Foreign DNA by Natural Transformation.</title>
        <authorList>
            <person name="Maslanova I."/>
            <person name="Wertheimer Z."/>
            <person name="Sedlacek I."/>
            <person name="Svec P."/>
            <person name="Indrakova A."/>
            <person name="Kovarovic V."/>
            <person name="Schumann P."/>
            <person name="Sproer C."/>
            <person name="Kralova S."/>
            <person name="Sedo O."/>
            <person name="Kristofova L."/>
            <person name="Vrbovska V."/>
            <person name="Fuzik T."/>
            <person name="Petras P."/>
            <person name="Zdrahal Z."/>
            <person name="Ruzickova V."/>
            <person name="Doskar J."/>
            <person name="Pantucek R."/>
        </authorList>
    </citation>
    <scope>NUCLEOTIDE SEQUENCE [LARGE SCALE GENOMIC DNA]</scope>
    <source>
        <strain evidence="2 3">CCM 4927</strain>
    </source>
</reference>
<accession>A0A2G5NUG1</accession>
<gene>
    <name evidence="2" type="ORF">BFS35_012720</name>
</gene>